<protein>
    <recommendedName>
        <fullName evidence="10">D-xylulose reductase</fullName>
        <ecNumber evidence="10">1.1.1.9</ecNumber>
    </recommendedName>
    <alternativeName>
        <fullName evidence="11">Xylitol dehydrogenase A</fullName>
    </alternativeName>
</protein>
<dbReference type="InterPro" id="IPR036291">
    <property type="entry name" value="NAD(P)-bd_dom_sf"/>
</dbReference>
<comment type="cofactor">
    <cofactor evidence="1 12">
        <name>Zn(2+)</name>
        <dbReference type="ChEBI" id="CHEBI:29105"/>
    </cofactor>
</comment>
<evidence type="ECO:0000259" key="13">
    <source>
        <dbReference type="SMART" id="SM00829"/>
    </source>
</evidence>
<dbReference type="AlphaFoldDB" id="A0A0D1X8D4"/>
<dbReference type="GO" id="GO:0046526">
    <property type="term" value="F:D-xylulose reductase activity"/>
    <property type="evidence" value="ECO:0007669"/>
    <property type="project" value="UniProtKB-EC"/>
</dbReference>
<dbReference type="InterPro" id="IPR045306">
    <property type="entry name" value="SDH-like"/>
</dbReference>
<dbReference type="Proteomes" id="UP000053599">
    <property type="component" value="Unassembled WGS sequence"/>
</dbReference>
<evidence type="ECO:0000256" key="7">
    <source>
        <dbReference type="ARBA" id="ARBA00023027"/>
    </source>
</evidence>
<evidence type="ECO:0000313" key="14">
    <source>
        <dbReference type="EMBL" id="KIV84061.1"/>
    </source>
</evidence>
<dbReference type="EMBL" id="KN846952">
    <property type="protein sequence ID" value="KIV84061.1"/>
    <property type="molecule type" value="Genomic_DNA"/>
</dbReference>
<dbReference type="Pfam" id="PF08240">
    <property type="entry name" value="ADH_N"/>
    <property type="match status" value="1"/>
</dbReference>
<dbReference type="EC" id="1.1.1.9" evidence="10"/>
<dbReference type="FunFam" id="3.40.50.720:FF:000068">
    <property type="entry name" value="Sorbitol dehydrogenase"/>
    <property type="match status" value="1"/>
</dbReference>
<dbReference type="PANTHER" id="PTHR43161">
    <property type="entry name" value="SORBITOL DEHYDROGENASE"/>
    <property type="match status" value="1"/>
</dbReference>
<evidence type="ECO:0000256" key="2">
    <source>
        <dbReference type="ARBA" id="ARBA00008072"/>
    </source>
</evidence>
<dbReference type="STRING" id="1016849.A0A0D1X8D4"/>
<dbReference type="SUPFAM" id="SSF50129">
    <property type="entry name" value="GroES-like"/>
    <property type="match status" value="1"/>
</dbReference>
<evidence type="ECO:0000256" key="6">
    <source>
        <dbReference type="ARBA" id="ARBA00023002"/>
    </source>
</evidence>
<gene>
    <name evidence="14" type="ORF">PV11_06035</name>
</gene>
<dbReference type="InterPro" id="IPR002328">
    <property type="entry name" value="ADH_Zn_CS"/>
</dbReference>
<sequence length="408" mass="44110">MESVQCDYSVECAGSTSEQFVVLEERFRLQQPCRLYVPNSGTQLYMLMEWKNSTVMLYGPGKAQIEDTPEPEITEPTDAIVRIKYIGVHFWNHGGVNGKYVSESQPLSMGHEASGTIHAVGPAVTQLKPGDNVAIEPGRPCRSCVRCKEGLYNLCPDMKFAACPPDNPGCLAKYFKIPADFCYKLPPGISLPEGVLAEPLAVAAHAVRMVGIKPGDSVVIFGSGTIGLLCGAVAKLFGAKKVVAVDVLEHKLEFAKSFNNSNTFKPDMGATPEDNAAKIIAENDLILGADAVIEASGAESSIVTAVHVLRPGGSFVQTGLGKPMINFPIVTMSEKELHMHGAFRYNAGDYQVAMDVLEAGTIPVKRLITKTFDFEHATDAWEETKQGRGIKNMIRGYGYGDPTRAAHL</sequence>
<evidence type="ECO:0000256" key="4">
    <source>
        <dbReference type="ARBA" id="ARBA00022723"/>
    </source>
</evidence>
<evidence type="ECO:0000313" key="15">
    <source>
        <dbReference type="Proteomes" id="UP000053599"/>
    </source>
</evidence>
<dbReference type="GO" id="GO:0042732">
    <property type="term" value="P:D-xylose metabolic process"/>
    <property type="evidence" value="ECO:0007669"/>
    <property type="project" value="UniProtKB-KW"/>
</dbReference>
<evidence type="ECO:0000256" key="11">
    <source>
        <dbReference type="ARBA" id="ARBA00030139"/>
    </source>
</evidence>
<dbReference type="Pfam" id="PF00107">
    <property type="entry name" value="ADH_zinc_N"/>
    <property type="match status" value="1"/>
</dbReference>
<dbReference type="GO" id="GO:0003939">
    <property type="term" value="F:L-iditol 2-dehydrogenase (NAD+) activity"/>
    <property type="evidence" value="ECO:0007669"/>
    <property type="project" value="TreeGrafter"/>
</dbReference>
<dbReference type="SUPFAM" id="SSF51735">
    <property type="entry name" value="NAD(P)-binding Rossmann-fold domains"/>
    <property type="match status" value="1"/>
</dbReference>
<dbReference type="PANTHER" id="PTHR43161:SF9">
    <property type="entry name" value="SORBITOL DEHYDROGENASE"/>
    <property type="match status" value="1"/>
</dbReference>
<keyword evidence="4 12" id="KW-0479">Metal-binding</keyword>
<keyword evidence="6" id="KW-0560">Oxidoreductase</keyword>
<evidence type="ECO:0000256" key="5">
    <source>
        <dbReference type="ARBA" id="ARBA00022833"/>
    </source>
</evidence>
<evidence type="ECO:0000256" key="1">
    <source>
        <dbReference type="ARBA" id="ARBA00001947"/>
    </source>
</evidence>
<dbReference type="InterPro" id="IPR013154">
    <property type="entry name" value="ADH-like_N"/>
</dbReference>
<proteinExistence type="inferred from homology"/>
<reference evidence="14 15" key="1">
    <citation type="submission" date="2015-01" db="EMBL/GenBank/DDBJ databases">
        <title>The Genome Sequence of Exophiala sideris CBS121828.</title>
        <authorList>
            <consortium name="The Broad Institute Genomics Platform"/>
            <person name="Cuomo C."/>
            <person name="de Hoog S."/>
            <person name="Gorbushina A."/>
            <person name="Stielow B."/>
            <person name="Teixiera M."/>
            <person name="Abouelleil A."/>
            <person name="Chapman S.B."/>
            <person name="Priest M."/>
            <person name="Young S.K."/>
            <person name="Wortman J."/>
            <person name="Nusbaum C."/>
            <person name="Birren B."/>
        </authorList>
    </citation>
    <scope>NUCLEOTIDE SEQUENCE [LARGE SCALE GENOMIC DNA]</scope>
    <source>
        <strain evidence="14 15">CBS 121828</strain>
    </source>
</reference>
<dbReference type="InterPro" id="IPR013149">
    <property type="entry name" value="ADH-like_C"/>
</dbReference>
<keyword evidence="5 12" id="KW-0862">Zinc</keyword>
<name>A0A0D1X8D4_9EURO</name>
<dbReference type="HOGENOM" id="CLU_026673_11_5_1"/>
<dbReference type="OrthoDB" id="3941538at2759"/>
<evidence type="ECO:0000256" key="12">
    <source>
        <dbReference type="RuleBase" id="RU361277"/>
    </source>
</evidence>
<dbReference type="InterPro" id="IPR011032">
    <property type="entry name" value="GroES-like_sf"/>
</dbReference>
<evidence type="ECO:0000256" key="9">
    <source>
        <dbReference type="ARBA" id="ARBA00025713"/>
    </source>
</evidence>
<dbReference type="CDD" id="cd05285">
    <property type="entry name" value="sorbitol_DH"/>
    <property type="match status" value="1"/>
</dbReference>
<feature type="domain" description="Enoyl reductase (ER)" evidence="13">
    <location>
        <begin position="59"/>
        <end position="394"/>
    </location>
</feature>
<dbReference type="GO" id="GO:0006062">
    <property type="term" value="P:sorbitol catabolic process"/>
    <property type="evidence" value="ECO:0007669"/>
    <property type="project" value="TreeGrafter"/>
</dbReference>
<comment type="similarity">
    <text evidence="2 12">Belongs to the zinc-containing alcohol dehydrogenase family.</text>
</comment>
<accession>A0A0D1X8D4</accession>
<organism evidence="14 15">
    <name type="scientific">Exophiala sideris</name>
    <dbReference type="NCBI Taxonomy" id="1016849"/>
    <lineage>
        <taxon>Eukaryota</taxon>
        <taxon>Fungi</taxon>
        <taxon>Dikarya</taxon>
        <taxon>Ascomycota</taxon>
        <taxon>Pezizomycotina</taxon>
        <taxon>Eurotiomycetes</taxon>
        <taxon>Chaetothyriomycetidae</taxon>
        <taxon>Chaetothyriales</taxon>
        <taxon>Herpotrichiellaceae</taxon>
        <taxon>Exophiala</taxon>
    </lineage>
</organism>
<dbReference type="InterPro" id="IPR020843">
    <property type="entry name" value="ER"/>
</dbReference>
<keyword evidence="3" id="KW-0119">Carbohydrate metabolism</keyword>
<dbReference type="SMART" id="SM00829">
    <property type="entry name" value="PKS_ER"/>
    <property type="match status" value="1"/>
</dbReference>
<dbReference type="PROSITE" id="PS00059">
    <property type="entry name" value="ADH_ZINC"/>
    <property type="match status" value="1"/>
</dbReference>
<dbReference type="Gene3D" id="3.40.50.720">
    <property type="entry name" value="NAD(P)-binding Rossmann-like Domain"/>
    <property type="match status" value="1"/>
</dbReference>
<evidence type="ECO:0000256" key="3">
    <source>
        <dbReference type="ARBA" id="ARBA00022629"/>
    </source>
</evidence>
<comment type="pathway">
    <text evidence="9">Carbohydrate degradation; L-arabinose degradation via L-arabinitol; D-xylulose 5-phosphate from L-arabinose (fungal route): step 4/5.</text>
</comment>
<dbReference type="GO" id="GO:0008270">
    <property type="term" value="F:zinc ion binding"/>
    <property type="evidence" value="ECO:0007669"/>
    <property type="project" value="InterPro"/>
</dbReference>
<evidence type="ECO:0000256" key="8">
    <source>
        <dbReference type="ARBA" id="ARBA00024843"/>
    </source>
</evidence>
<evidence type="ECO:0000256" key="10">
    <source>
        <dbReference type="ARBA" id="ARBA00026119"/>
    </source>
</evidence>
<keyword evidence="7" id="KW-0520">NAD</keyword>
<comment type="function">
    <text evidence="8">Xylitol dehydrogenase which catalyzes the conversion of xylitol to D-xylulose. Xylose is a major component of hemicelluloses such as xylan. Most fungi utilize D-xylose via three enzymatic reactions, xylose reductase (XR), xylitol dehydrogenase (XDH), and xylulokinase, to form xylulose 5-phosphate, which enters pentose phosphate pathway.</text>
</comment>
<dbReference type="Gene3D" id="3.90.180.10">
    <property type="entry name" value="Medium-chain alcohol dehydrogenases, catalytic domain"/>
    <property type="match status" value="1"/>
</dbReference>
<keyword evidence="3" id="KW-0859">Xylose metabolism</keyword>